<name>A0A081BS15_9BACT</name>
<organism evidence="1">
    <name type="scientific">Candidatus Moduliflexus flocculans</name>
    <dbReference type="NCBI Taxonomy" id="1499966"/>
    <lineage>
        <taxon>Bacteria</taxon>
        <taxon>Candidatus Moduliflexota</taxon>
        <taxon>Candidatus Moduliflexia</taxon>
        <taxon>Candidatus Moduliflexales</taxon>
        <taxon>Candidatus Moduliflexaceae</taxon>
    </lineage>
</organism>
<evidence type="ECO:0000313" key="1">
    <source>
        <dbReference type="EMBL" id="GAK54196.1"/>
    </source>
</evidence>
<gene>
    <name evidence="1" type="ORF">U14_05475</name>
</gene>
<dbReference type="HOGENOM" id="CLU_2822358_0_0_0"/>
<dbReference type="EMBL" id="DF820460">
    <property type="protein sequence ID" value="GAK54196.1"/>
    <property type="molecule type" value="Genomic_DNA"/>
</dbReference>
<accession>A0A081BS15</accession>
<dbReference type="Proteomes" id="UP000030700">
    <property type="component" value="Unassembled WGS sequence"/>
</dbReference>
<reference evidence="1" key="1">
    <citation type="journal article" date="2015" name="PeerJ">
        <title>First genomic representation of candidate bacterial phylum KSB3 points to enhanced environmental sensing as a trigger of wastewater bulking.</title>
        <authorList>
            <person name="Sekiguchi Y."/>
            <person name="Ohashi A."/>
            <person name="Parks D.H."/>
            <person name="Yamauchi T."/>
            <person name="Tyson G.W."/>
            <person name="Hugenholtz P."/>
        </authorList>
    </citation>
    <scope>NUCLEOTIDE SEQUENCE [LARGE SCALE GENOMIC DNA]</scope>
</reference>
<evidence type="ECO:0000313" key="2">
    <source>
        <dbReference type="Proteomes" id="UP000030700"/>
    </source>
</evidence>
<proteinExistence type="predicted"/>
<sequence length="66" mass="7937">MEMTPQLSMHECRILEYVLTRFVEIEKDPNRKAQIKKLHAKFRDSNITAESMDWDEEKLEEESPKL</sequence>
<dbReference type="STRING" id="1499966.U14_05475"/>
<dbReference type="AlphaFoldDB" id="A0A081BS15"/>
<protein>
    <submittedName>
        <fullName evidence="1">Uncharacterized protein</fullName>
    </submittedName>
</protein>
<keyword evidence="2" id="KW-1185">Reference proteome</keyword>